<evidence type="ECO:0000313" key="3">
    <source>
        <dbReference type="EMBL" id="CAG6395630.1"/>
    </source>
</evidence>
<gene>
    <name evidence="3" type="ORF">SCOCK_340054</name>
</gene>
<evidence type="ECO:0000256" key="1">
    <source>
        <dbReference type="SAM" id="Phobius"/>
    </source>
</evidence>
<keyword evidence="1" id="KW-0472">Membrane</keyword>
<feature type="domain" description="Low molecular weight protein antigen 6 PH" evidence="2">
    <location>
        <begin position="66"/>
        <end position="130"/>
    </location>
</feature>
<feature type="transmembrane region" description="Helical" evidence="1">
    <location>
        <begin position="173"/>
        <end position="192"/>
    </location>
</feature>
<evidence type="ECO:0000259" key="2">
    <source>
        <dbReference type="Pfam" id="PF10756"/>
    </source>
</evidence>
<proteinExistence type="predicted"/>
<feature type="transmembrane region" description="Helical" evidence="1">
    <location>
        <begin position="20"/>
        <end position="39"/>
    </location>
</feature>
<reference evidence="3" key="1">
    <citation type="submission" date="2021-05" db="EMBL/GenBank/DDBJ databases">
        <authorList>
            <person name="Arsene-Ploetze F."/>
        </authorList>
    </citation>
    <scope>NUCLEOTIDE SEQUENCE</scope>
    <source>
        <strain evidence="3">DSM 42138</strain>
    </source>
</reference>
<dbReference type="InterPro" id="IPR019692">
    <property type="entry name" value="CFP-6_PH"/>
</dbReference>
<dbReference type="EMBL" id="CAJSLV010000064">
    <property type="protein sequence ID" value="CAG6395630.1"/>
    <property type="molecule type" value="Genomic_DNA"/>
</dbReference>
<comment type="caution">
    <text evidence="3">The sequence shown here is derived from an EMBL/GenBank/DDBJ whole genome shotgun (WGS) entry which is preliminary data.</text>
</comment>
<sequence length="194" mass="21263">MSAGQELTFRGRDRYRNAQWSRISLLGVLVLVEGAVSFSQLSAAAAGWLVGGTLAFAGLTIVRMRRCRTTVGAAGVTICSDFGRGRTHPWSEVRWVGVHHARGQFDGYSTLQVTFANGRTRSLPALQRSSLYPDPDFDANCQEVIGWWEASTDPSTRFRATGNWLYRRSPEQIGRLVGVGVGVVIVAVVILAHR</sequence>
<evidence type="ECO:0000313" key="4">
    <source>
        <dbReference type="Proteomes" id="UP001152519"/>
    </source>
</evidence>
<accession>A0A9W4GUE5</accession>
<name>A0A9W4GUE5_9ACTN</name>
<protein>
    <recommendedName>
        <fullName evidence="2">Low molecular weight protein antigen 6 PH domain-containing protein</fullName>
    </recommendedName>
</protein>
<dbReference type="Pfam" id="PF10756">
    <property type="entry name" value="bPH_6"/>
    <property type="match status" value="1"/>
</dbReference>
<keyword evidence="1" id="KW-1133">Transmembrane helix</keyword>
<dbReference type="AlphaFoldDB" id="A0A9W4GUE5"/>
<keyword evidence="4" id="KW-1185">Reference proteome</keyword>
<keyword evidence="1" id="KW-0812">Transmembrane</keyword>
<organism evidence="3 4">
    <name type="scientific">Actinacidiphila cocklensis</name>
    <dbReference type="NCBI Taxonomy" id="887465"/>
    <lineage>
        <taxon>Bacteria</taxon>
        <taxon>Bacillati</taxon>
        <taxon>Actinomycetota</taxon>
        <taxon>Actinomycetes</taxon>
        <taxon>Kitasatosporales</taxon>
        <taxon>Streptomycetaceae</taxon>
        <taxon>Actinacidiphila</taxon>
    </lineage>
</organism>
<dbReference type="Proteomes" id="UP001152519">
    <property type="component" value="Unassembled WGS sequence"/>
</dbReference>
<feature type="transmembrane region" description="Helical" evidence="1">
    <location>
        <begin position="45"/>
        <end position="62"/>
    </location>
</feature>
<dbReference type="RefSeq" id="WP_251492914.1">
    <property type="nucleotide sequence ID" value="NZ_CAJSLV010000064.1"/>
</dbReference>